<evidence type="ECO:0000313" key="3">
    <source>
        <dbReference type="EMBL" id="OGM79653.1"/>
    </source>
</evidence>
<protein>
    <recommendedName>
        <fullName evidence="2">Serpin domain-containing protein</fullName>
    </recommendedName>
</protein>
<feature type="domain" description="Serpin" evidence="2">
    <location>
        <begin position="6"/>
        <end position="367"/>
    </location>
</feature>
<dbReference type="Proteomes" id="UP000178999">
    <property type="component" value="Unassembled WGS sequence"/>
</dbReference>
<evidence type="ECO:0000259" key="2">
    <source>
        <dbReference type="SMART" id="SM00093"/>
    </source>
</evidence>
<dbReference type="GO" id="GO:0004867">
    <property type="term" value="F:serine-type endopeptidase inhibitor activity"/>
    <property type="evidence" value="ECO:0007669"/>
    <property type="project" value="InterPro"/>
</dbReference>
<accession>A0A1F8CTJ4</accession>
<dbReference type="InterPro" id="IPR023795">
    <property type="entry name" value="Serpin_CS"/>
</dbReference>
<dbReference type="InterPro" id="IPR000215">
    <property type="entry name" value="Serpin_fam"/>
</dbReference>
<evidence type="ECO:0000313" key="4">
    <source>
        <dbReference type="Proteomes" id="UP000178999"/>
    </source>
</evidence>
<dbReference type="SMART" id="SM00093">
    <property type="entry name" value="SERPIN"/>
    <property type="match status" value="1"/>
</dbReference>
<reference evidence="3 4" key="1">
    <citation type="journal article" date="2016" name="Nat. Commun.">
        <title>Thousands of microbial genomes shed light on interconnected biogeochemical processes in an aquifer system.</title>
        <authorList>
            <person name="Anantharaman K."/>
            <person name="Brown C.T."/>
            <person name="Hug L.A."/>
            <person name="Sharon I."/>
            <person name="Castelle C.J."/>
            <person name="Probst A.J."/>
            <person name="Thomas B.C."/>
            <person name="Singh A."/>
            <person name="Wilkins M.J."/>
            <person name="Karaoz U."/>
            <person name="Brodie E.L."/>
            <person name="Williams K.H."/>
            <person name="Hubbard S.S."/>
            <person name="Banfield J.F."/>
        </authorList>
    </citation>
    <scope>NUCLEOTIDE SEQUENCE [LARGE SCALE GENOMIC DNA]</scope>
</reference>
<dbReference type="InterPro" id="IPR036186">
    <property type="entry name" value="Serpin_sf"/>
</dbReference>
<dbReference type="EMBL" id="MGHY01000009">
    <property type="protein sequence ID" value="OGM79653.1"/>
    <property type="molecule type" value="Genomic_DNA"/>
</dbReference>
<dbReference type="PANTHER" id="PTHR11461">
    <property type="entry name" value="SERINE PROTEASE INHIBITOR, SERPIN"/>
    <property type="match status" value="1"/>
</dbReference>
<dbReference type="PANTHER" id="PTHR11461:SF372">
    <property type="entry name" value="ACCESSORY GLAND PROTEIN ACP76A-RELATED"/>
    <property type="match status" value="1"/>
</dbReference>
<evidence type="ECO:0000256" key="1">
    <source>
        <dbReference type="RuleBase" id="RU000411"/>
    </source>
</evidence>
<dbReference type="AlphaFoldDB" id="A0A1F8CTJ4"/>
<dbReference type="CDD" id="cd19590">
    <property type="entry name" value="serpin_thermopin-like"/>
    <property type="match status" value="1"/>
</dbReference>
<dbReference type="InterPro" id="IPR042185">
    <property type="entry name" value="Serpin_sf_2"/>
</dbReference>
<comment type="similarity">
    <text evidence="1">Belongs to the serpin family.</text>
</comment>
<dbReference type="InterPro" id="IPR042178">
    <property type="entry name" value="Serpin_sf_1"/>
</dbReference>
<dbReference type="Pfam" id="PF00079">
    <property type="entry name" value="Serpin"/>
    <property type="match status" value="1"/>
</dbReference>
<proteinExistence type="inferred from homology"/>
<dbReference type="InterPro" id="IPR023796">
    <property type="entry name" value="Serpin_dom"/>
</dbReference>
<dbReference type="SUPFAM" id="SSF56574">
    <property type="entry name" value="Serpins"/>
    <property type="match status" value="1"/>
</dbReference>
<name>A0A1F8CTJ4_9BACT</name>
<dbReference type="STRING" id="1802538.A2382_01890"/>
<dbReference type="PROSITE" id="PS00284">
    <property type="entry name" value="SERPIN"/>
    <property type="match status" value="1"/>
</dbReference>
<sequence length="369" mass="40931">MPDFLLRMHRALAAPGKNFFFSPTSIWSALALALYGARGQTKGQLDALMGTGALSREGLLDILTELSVKLNTTVVVENEPKLEMRLANKAYLARSLNPAIAYLAALSKLAGVEVVDFAAAQVVREEINKWVAELTNEMIQNLIPENGISPATLLVLVNAIYFKAKWEKRFDEAFTDTNGQFFVQPNQPVTAPLMYQESSFEAYQDQVVTVVFLPYYGGTTGFLGILPAPGVELEEAEEYFFNHASSIMAEMRSRAVHLYLPRFNLNWGMNLVFALKGLGIEDAFNSYRADFSGIAQNRMYISDVIHKAALRVDEAGSEAAAATAVVMRSMEAISERPLEVKFNRPFLFAIMDALSNELYFLGRLINPAE</sequence>
<organism evidence="3 4">
    <name type="scientific">Candidatus Woesebacteria bacterium RIFOXYB1_FULL_38_16</name>
    <dbReference type="NCBI Taxonomy" id="1802538"/>
    <lineage>
        <taxon>Bacteria</taxon>
        <taxon>Candidatus Woeseibacteriota</taxon>
    </lineage>
</organism>
<gene>
    <name evidence="3" type="ORF">A2382_01890</name>
</gene>
<dbReference type="Gene3D" id="3.30.497.10">
    <property type="entry name" value="Antithrombin, subunit I, domain 2"/>
    <property type="match status" value="1"/>
</dbReference>
<comment type="caution">
    <text evidence="3">The sequence shown here is derived from an EMBL/GenBank/DDBJ whole genome shotgun (WGS) entry which is preliminary data.</text>
</comment>
<dbReference type="GO" id="GO:0005615">
    <property type="term" value="C:extracellular space"/>
    <property type="evidence" value="ECO:0007669"/>
    <property type="project" value="InterPro"/>
</dbReference>
<dbReference type="Gene3D" id="2.30.39.10">
    <property type="entry name" value="Alpha-1-antitrypsin, domain 1"/>
    <property type="match status" value="1"/>
</dbReference>